<dbReference type="SMART" id="SM00906">
    <property type="entry name" value="Fungal_trans"/>
    <property type="match status" value="1"/>
</dbReference>
<keyword evidence="2" id="KW-0479">Metal-binding</keyword>
<evidence type="ECO:0000256" key="2">
    <source>
        <dbReference type="ARBA" id="ARBA00022723"/>
    </source>
</evidence>
<evidence type="ECO:0000259" key="7">
    <source>
        <dbReference type="SMART" id="SM00906"/>
    </source>
</evidence>
<dbReference type="PANTHER" id="PTHR47338">
    <property type="entry name" value="ZN(II)2CYS6 TRANSCRIPTION FACTOR (EUROFUNG)-RELATED"/>
    <property type="match status" value="1"/>
</dbReference>
<evidence type="ECO:0000256" key="6">
    <source>
        <dbReference type="SAM" id="MobiDB-lite"/>
    </source>
</evidence>
<dbReference type="GO" id="GO:0005634">
    <property type="term" value="C:nucleus"/>
    <property type="evidence" value="ECO:0007669"/>
    <property type="project" value="UniProtKB-SubCell"/>
</dbReference>
<gene>
    <name evidence="8" type="ORF">A0J61_00984</name>
</gene>
<reference evidence="8 9" key="1">
    <citation type="submission" date="2016-03" db="EMBL/GenBank/DDBJ databases">
        <title>Choanephora cucurbitarum.</title>
        <authorList>
            <person name="Min B."/>
            <person name="Park H."/>
            <person name="Park J.-H."/>
            <person name="Shin H.-D."/>
            <person name="Choi I.-G."/>
        </authorList>
    </citation>
    <scope>NUCLEOTIDE SEQUENCE [LARGE SCALE GENOMIC DNA]</scope>
    <source>
        <strain evidence="8 9">KUS-F28377</strain>
    </source>
</reference>
<dbReference type="CDD" id="cd12148">
    <property type="entry name" value="fungal_TF_MHR"/>
    <property type="match status" value="1"/>
</dbReference>
<comment type="caution">
    <text evidence="8">The sequence shown here is derived from an EMBL/GenBank/DDBJ whole genome shotgun (WGS) entry which is preliminary data.</text>
</comment>
<evidence type="ECO:0000256" key="1">
    <source>
        <dbReference type="ARBA" id="ARBA00004123"/>
    </source>
</evidence>
<dbReference type="GO" id="GO:0003677">
    <property type="term" value="F:DNA binding"/>
    <property type="evidence" value="ECO:0007669"/>
    <property type="project" value="InterPro"/>
</dbReference>
<keyword evidence="9" id="KW-1185">Reference proteome</keyword>
<dbReference type="OrthoDB" id="2123952at2759"/>
<evidence type="ECO:0000256" key="4">
    <source>
        <dbReference type="ARBA" id="ARBA00023163"/>
    </source>
</evidence>
<dbReference type="AlphaFoldDB" id="A0A1C7NPM4"/>
<dbReference type="InterPro" id="IPR050815">
    <property type="entry name" value="TF_fung"/>
</dbReference>
<sequence>MLEQRLAKMEKILLSADKQNTADPLTEEYDQNQSSEQDNNSVGDHHLVSPNPLGSLPYPSSSSNNETLFSLKTPMVGTKRPSEDLSEAVASPKSFSSMTSSSLPSPQSHMLHASPVSREAKYDTLPSPAIIDHCIDLFFEYLYSSMPIFDKETIKSQITQRKRSDFFIFCFLAATARFSNAPDVAKNPPWSAGEKYADKARPLIIKVLDEPSISNTQALLLLAMHEYGCGRGPRSGMYNGMAMRMAMELGLHEELEDSEECCDSEMSKSWSQEYRRRLLWVLYSTDKISSAATGKPPSLSHVYCNVFLPSSDNFKMDQYYAENLDGSRYVMNNRSGLQDSQLLSASDAPTNEDNSLSRRSPLSAFAYFVRIIDLLGRVSTYVNSKRRDSSNFIPPCNPDSDFQQLDRAIDTWYDELPMHLKNTPTNLELSRSSSETNESRLFTIIHIAHNTLIVLLHRPSLVASDTLYSHLIQPSIKQFISNSVEKCTAAVDNVTMLLKEVSQRKECATPFMSYFVYTVATVVVSNSFSPRKEEAQKAKQALGVYFQFLLNARGLWAMADKLYFMIRDLYTIHSNILKQQQQQQQQQQRSKEMPAENASPLSSVRSSQQSLLQPFQSQESFSYPMQTLPLQQQQQQQQQAIDQLSSVNNSLADWTLPYYMNALAVPTTNSLENGDAFSLFQIPQAFNEPFLYNNNNNNSM</sequence>
<dbReference type="PANTHER" id="PTHR47338:SF5">
    <property type="entry name" value="ZN(II)2CYS6 TRANSCRIPTION FACTOR (EUROFUNG)"/>
    <property type="match status" value="1"/>
</dbReference>
<evidence type="ECO:0000313" key="8">
    <source>
        <dbReference type="EMBL" id="OBZ90968.1"/>
    </source>
</evidence>
<accession>A0A1C7NPM4</accession>
<dbReference type="InParanoid" id="A0A1C7NPM4"/>
<feature type="compositionally biased region" description="Low complexity" evidence="6">
    <location>
        <begin position="49"/>
        <end position="65"/>
    </location>
</feature>
<dbReference type="InterPro" id="IPR007219">
    <property type="entry name" value="XnlR_reg_dom"/>
</dbReference>
<feature type="compositionally biased region" description="Low complexity" evidence="6">
    <location>
        <begin position="91"/>
        <end position="108"/>
    </location>
</feature>
<comment type="subcellular location">
    <subcellularLocation>
        <location evidence="1">Nucleus</location>
    </subcellularLocation>
</comment>
<evidence type="ECO:0000256" key="3">
    <source>
        <dbReference type="ARBA" id="ARBA00023015"/>
    </source>
</evidence>
<dbReference type="STRING" id="101091.A0A1C7NPM4"/>
<evidence type="ECO:0000256" key="5">
    <source>
        <dbReference type="ARBA" id="ARBA00023242"/>
    </source>
</evidence>
<proteinExistence type="predicted"/>
<keyword evidence="5" id="KW-0539">Nucleus</keyword>
<dbReference type="GO" id="GO:0000981">
    <property type="term" value="F:DNA-binding transcription factor activity, RNA polymerase II-specific"/>
    <property type="evidence" value="ECO:0007669"/>
    <property type="project" value="InterPro"/>
</dbReference>
<dbReference type="Proteomes" id="UP000093000">
    <property type="component" value="Unassembled WGS sequence"/>
</dbReference>
<name>A0A1C7NPM4_9FUNG</name>
<dbReference type="EMBL" id="LUGH01000026">
    <property type="protein sequence ID" value="OBZ90968.1"/>
    <property type="molecule type" value="Genomic_DNA"/>
</dbReference>
<feature type="compositionally biased region" description="Polar residues" evidence="6">
    <location>
        <begin position="31"/>
        <end position="42"/>
    </location>
</feature>
<dbReference type="Pfam" id="PF04082">
    <property type="entry name" value="Fungal_trans"/>
    <property type="match status" value="1"/>
</dbReference>
<dbReference type="GO" id="GO:0008270">
    <property type="term" value="F:zinc ion binding"/>
    <property type="evidence" value="ECO:0007669"/>
    <property type="project" value="InterPro"/>
</dbReference>
<keyword evidence="4" id="KW-0804">Transcription</keyword>
<feature type="domain" description="Xylanolytic transcriptional activator regulatory" evidence="7">
    <location>
        <begin position="235"/>
        <end position="314"/>
    </location>
</feature>
<protein>
    <recommendedName>
        <fullName evidence="7">Xylanolytic transcriptional activator regulatory domain-containing protein</fullName>
    </recommendedName>
</protein>
<feature type="region of interest" description="Disordered" evidence="6">
    <location>
        <begin position="14"/>
        <end position="115"/>
    </location>
</feature>
<keyword evidence="3" id="KW-0805">Transcription regulation</keyword>
<feature type="region of interest" description="Disordered" evidence="6">
    <location>
        <begin position="581"/>
        <end position="600"/>
    </location>
</feature>
<organism evidence="8 9">
    <name type="scientific">Choanephora cucurbitarum</name>
    <dbReference type="NCBI Taxonomy" id="101091"/>
    <lineage>
        <taxon>Eukaryota</taxon>
        <taxon>Fungi</taxon>
        <taxon>Fungi incertae sedis</taxon>
        <taxon>Mucoromycota</taxon>
        <taxon>Mucoromycotina</taxon>
        <taxon>Mucoromycetes</taxon>
        <taxon>Mucorales</taxon>
        <taxon>Mucorineae</taxon>
        <taxon>Choanephoraceae</taxon>
        <taxon>Choanephoroideae</taxon>
        <taxon>Choanephora</taxon>
    </lineage>
</organism>
<dbReference type="GO" id="GO:0006351">
    <property type="term" value="P:DNA-templated transcription"/>
    <property type="evidence" value="ECO:0007669"/>
    <property type="project" value="InterPro"/>
</dbReference>
<evidence type="ECO:0000313" key="9">
    <source>
        <dbReference type="Proteomes" id="UP000093000"/>
    </source>
</evidence>